<feature type="transmembrane region" description="Helical" evidence="6">
    <location>
        <begin position="12"/>
        <end position="35"/>
    </location>
</feature>
<evidence type="ECO:0000256" key="1">
    <source>
        <dbReference type="ARBA" id="ARBA00004141"/>
    </source>
</evidence>
<evidence type="ECO:0000256" key="4">
    <source>
        <dbReference type="ARBA" id="ARBA00022989"/>
    </source>
</evidence>
<feature type="transmembrane region" description="Helical" evidence="6">
    <location>
        <begin position="80"/>
        <end position="98"/>
    </location>
</feature>
<reference evidence="9" key="1">
    <citation type="journal article" date="2019" name="Int. J. Syst. Evol. Microbiol.">
        <title>The Global Catalogue of Microorganisms (GCM) 10K type strain sequencing project: providing services to taxonomists for standard genome sequencing and annotation.</title>
        <authorList>
            <consortium name="The Broad Institute Genomics Platform"/>
            <consortium name="The Broad Institute Genome Sequencing Center for Infectious Disease"/>
            <person name="Wu L."/>
            <person name="Ma J."/>
        </authorList>
    </citation>
    <scope>NUCLEOTIDE SEQUENCE [LARGE SCALE GENOMIC DNA]</scope>
    <source>
        <strain evidence="9">CGMCC 4.1467</strain>
    </source>
</reference>
<keyword evidence="4 6" id="KW-1133">Transmembrane helix</keyword>
<dbReference type="Proteomes" id="UP001596472">
    <property type="component" value="Unassembled WGS sequence"/>
</dbReference>
<dbReference type="RefSeq" id="WP_379708234.1">
    <property type="nucleotide sequence ID" value="NZ_JBHTBS010000001.1"/>
</dbReference>
<dbReference type="InterPro" id="IPR023494">
    <property type="entry name" value="Cyt_c_bgen_Ccs1/CcsB/ResB"/>
</dbReference>
<sequence>MSQSSSLPLKVWKLLSGFGLATILLVLLGILTWLATLEQVEHGLLATLDKYFHWRAWWVPAELWVFPETLKRPLIIPLPGGYWVCALLLVNMICGGLIRARKGWKTAGVLISHFGIIFMIAAGGVAQLYEERGVMMLVEGDQADYAISLTEPTIEVLEVVDGKVSGDVSVARGKELSGLEQRDSRLVKFPGEPFDLEITGWLVNAQVRPGGEGSRNPTVDGWTLEEREKEKEGELNGPACYARAVFEDGTMGDYFILAVPNGRSGLDDYPPVSIETGGKKFAVRMVKQTIPVPFTVKLEDAESEYYPNSSKPKSFHSDILRIDGEDEPVSLRIEMNEPMRAGGFTFFQRTMGGGPQMQQGPQFSGFEVVSNPADKWPEYSLYVVTVGLLIHFVMKFSSYLGASNRSQTKA</sequence>
<feature type="transmembrane region" description="Helical" evidence="6">
    <location>
        <begin position="110"/>
        <end position="129"/>
    </location>
</feature>
<dbReference type="EMBL" id="JBHTBS010000001">
    <property type="protein sequence ID" value="MFC7335778.1"/>
    <property type="molecule type" value="Genomic_DNA"/>
</dbReference>
<dbReference type="Pfam" id="PF05140">
    <property type="entry name" value="ResB"/>
    <property type="match status" value="1"/>
</dbReference>
<keyword evidence="9" id="KW-1185">Reference proteome</keyword>
<organism evidence="8 9">
    <name type="scientific">Haloferula chungangensis</name>
    <dbReference type="NCBI Taxonomy" id="1048331"/>
    <lineage>
        <taxon>Bacteria</taxon>
        <taxon>Pseudomonadati</taxon>
        <taxon>Verrucomicrobiota</taxon>
        <taxon>Verrucomicrobiia</taxon>
        <taxon>Verrucomicrobiales</taxon>
        <taxon>Verrucomicrobiaceae</taxon>
        <taxon>Haloferula</taxon>
    </lineage>
</organism>
<feature type="domain" description="ResB-like" evidence="7">
    <location>
        <begin position="287"/>
        <end position="351"/>
    </location>
</feature>
<proteinExistence type="predicted"/>
<evidence type="ECO:0000256" key="3">
    <source>
        <dbReference type="ARBA" id="ARBA00022748"/>
    </source>
</evidence>
<evidence type="ECO:0000256" key="5">
    <source>
        <dbReference type="ARBA" id="ARBA00023136"/>
    </source>
</evidence>
<gene>
    <name evidence="8" type="ORF">ACFQY0_01210</name>
</gene>
<name>A0ABW2L0G1_9BACT</name>
<evidence type="ECO:0000259" key="7">
    <source>
        <dbReference type="Pfam" id="PF05140"/>
    </source>
</evidence>
<evidence type="ECO:0000313" key="9">
    <source>
        <dbReference type="Proteomes" id="UP001596472"/>
    </source>
</evidence>
<accession>A0ABW2L0G1</accession>
<keyword evidence="3" id="KW-0201">Cytochrome c-type biogenesis</keyword>
<comment type="caution">
    <text evidence="8">The sequence shown here is derived from an EMBL/GenBank/DDBJ whole genome shotgun (WGS) entry which is preliminary data.</text>
</comment>
<dbReference type="InterPro" id="IPR007816">
    <property type="entry name" value="ResB-like_domain"/>
</dbReference>
<keyword evidence="5 6" id="KW-0472">Membrane</keyword>
<evidence type="ECO:0000313" key="8">
    <source>
        <dbReference type="EMBL" id="MFC7335778.1"/>
    </source>
</evidence>
<evidence type="ECO:0000256" key="2">
    <source>
        <dbReference type="ARBA" id="ARBA00022692"/>
    </source>
</evidence>
<dbReference type="PANTHER" id="PTHR31566">
    <property type="entry name" value="CYTOCHROME C BIOGENESIS PROTEIN CCS1, CHLOROPLASTIC"/>
    <property type="match status" value="1"/>
</dbReference>
<protein>
    <submittedName>
        <fullName evidence="8">Cytochrome c biogenesis protein ResB</fullName>
    </submittedName>
</protein>
<evidence type="ECO:0000256" key="6">
    <source>
        <dbReference type="SAM" id="Phobius"/>
    </source>
</evidence>
<keyword evidence="2 6" id="KW-0812">Transmembrane</keyword>
<comment type="subcellular location">
    <subcellularLocation>
        <location evidence="1">Membrane</location>
        <topology evidence="1">Multi-pass membrane protein</topology>
    </subcellularLocation>
</comment>